<accession>A0A8C4KA53</accession>
<evidence type="ECO:0000256" key="3">
    <source>
        <dbReference type="ARBA" id="ARBA00022692"/>
    </source>
</evidence>
<dbReference type="GO" id="GO:0006865">
    <property type="term" value="P:amino acid transport"/>
    <property type="evidence" value="ECO:0007669"/>
    <property type="project" value="TreeGrafter"/>
</dbReference>
<dbReference type="InterPro" id="IPR037272">
    <property type="entry name" value="SNS_sf"/>
</dbReference>
<reference evidence="10" key="2">
    <citation type="submission" date="2025-09" db="UniProtKB">
        <authorList>
            <consortium name="Ensembl"/>
        </authorList>
    </citation>
    <scope>IDENTIFICATION</scope>
</reference>
<keyword evidence="11" id="KW-1185">Reference proteome</keyword>
<dbReference type="PANTHER" id="PTHR11616:SF233">
    <property type="entry name" value="TRANSPORTER"/>
    <property type="match status" value="1"/>
</dbReference>
<dbReference type="Proteomes" id="UP000694423">
    <property type="component" value="Unplaced"/>
</dbReference>
<feature type="chain" id="PRO_5034918652" evidence="9">
    <location>
        <begin position="25"/>
        <end position="248"/>
    </location>
</feature>
<evidence type="ECO:0000313" key="11">
    <source>
        <dbReference type="Proteomes" id="UP000694423"/>
    </source>
</evidence>
<comment type="subcellular location">
    <subcellularLocation>
        <location evidence="1">Membrane</location>
        <topology evidence="1">Multi-pass membrane protein</topology>
    </subcellularLocation>
</comment>
<feature type="region of interest" description="Disordered" evidence="7">
    <location>
        <begin position="197"/>
        <end position="248"/>
    </location>
</feature>
<feature type="transmembrane region" description="Helical" evidence="8">
    <location>
        <begin position="120"/>
        <end position="143"/>
    </location>
</feature>
<feature type="transmembrane region" description="Helical" evidence="8">
    <location>
        <begin position="163"/>
        <end position="187"/>
    </location>
</feature>
<feature type="transmembrane region" description="Helical" evidence="8">
    <location>
        <begin position="12"/>
        <end position="37"/>
    </location>
</feature>
<evidence type="ECO:0000256" key="4">
    <source>
        <dbReference type="ARBA" id="ARBA00022989"/>
    </source>
</evidence>
<sequence>MTLLPASPFWSVLFFLMLLNLGLSTMLGTMQGILTPLQDNFPALRRRRLCCLGGFVLGLLFVQRSGSYFVAMFDDYSATLPLVAVVACEAVAVAWVYGAERFLADVEQMLGRRPWRLYGYMWRYGSLGAMLCLLLASLGQLCLSRPSYQAWDRDTATETRRPYPPWAVGLIVGLIVAAVLPIPLVLLRQLLRERRQRLAPPPAPPGHLDPDVDPEEEEEEEEEEESPADPPPPNGYRPLCAQPPPGTR</sequence>
<feature type="transmembrane region" description="Helical" evidence="8">
    <location>
        <begin position="49"/>
        <end position="70"/>
    </location>
</feature>
<dbReference type="PROSITE" id="PS50267">
    <property type="entry name" value="NA_NEUROTRAN_SYMP_3"/>
    <property type="match status" value="1"/>
</dbReference>
<keyword evidence="3 8" id="KW-0812">Transmembrane</keyword>
<proteinExistence type="predicted"/>
<dbReference type="PANTHER" id="PTHR11616">
    <property type="entry name" value="SODIUM/CHLORIDE DEPENDENT TRANSPORTER"/>
    <property type="match status" value="1"/>
</dbReference>
<dbReference type="Ensembl" id="ENSDNVT00000022988.1">
    <property type="protein sequence ID" value="ENSDNVP00000019078.1"/>
    <property type="gene ID" value="ENSDNVG00000013345.1"/>
</dbReference>
<feature type="binding site" evidence="6">
    <location>
        <position position="21"/>
    </location>
    <ligand>
        <name>Na(+)</name>
        <dbReference type="ChEBI" id="CHEBI:29101"/>
        <label>1</label>
    </ligand>
</feature>
<dbReference type="InterPro" id="IPR000175">
    <property type="entry name" value="Na/ntran_symport"/>
</dbReference>
<evidence type="ECO:0000256" key="5">
    <source>
        <dbReference type="ARBA" id="ARBA00023136"/>
    </source>
</evidence>
<name>A0A8C4KA53_DRONO</name>
<dbReference type="Pfam" id="PF00209">
    <property type="entry name" value="SNF"/>
    <property type="match status" value="1"/>
</dbReference>
<protein>
    <submittedName>
        <fullName evidence="10">Sodium-dependent neutral amino acid transporter SLC6A17-like</fullName>
    </submittedName>
</protein>
<evidence type="ECO:0000256" key="9">
    <source>
        <dbReference type="SAM" id="SignalP"/>
    </source>
</evidence>
<dbReference type="AlphaFoldDB" id="A0A8C4KA53"/>
<keyword evidence="2" id="KW-0813">Transport</keyword>
<keyword evidence="4 8" id="KW-1133">Transmembrane helix</keyword>
<feature type="compositionally biased region" description="Acidic residues" evidence="7">
    <location>
        <begin position="211"/>
        <end position="227"/>
    </location>
</feature>
<evidence type="ECO:0000256" key="7">
    <source>
        <dbReference type="SAM" id="MobiDB-lite"/>
    </source>
</evidence>
<feature type="compositionally biased region" description="Pro residues" evidence="7">
    <location>
        <begin position="228"/>
        <end position="248"/>
    </location>
</feature>
<keyword evidence="6" id="KW-0479">Metal-binding</keyword>
<keyword evidence="5 8" id="KW-0472">Membrane</keyword>
<feature type="signal peptide" evidence="9">
    <location>
        <begin position="1"/>
        <end position="24"/>
    </location>
</feature>
<dbReference type="GO" id="GO:0046872">
    <property type="term" value="F:metal ion binding"/>
    <property type="evidence" value="ECO:0007669"/>
    <property type="project" value="UniProtKB-KW"/>
</dbReference>
<organism evidence="10 11">
    <name type="scientific">Dromaius novaehollandiae</name>
    <name type="common">Emu</name>
    <dbReference type="NCBI Taxonomy" id="8790"/>
    <lineage>
        <taxon>Eukaryota</taxon>
        <taxon>Metazoa</taxon>
        <taxon>Chordata</taxon>
        <taxon>Craniata</taxon>
        <taxon>Vertebrata</taxon>
        <taxon>Euteleostomi</taxon>
        <taxon>Archelosauria</taxon>
        <taxon>Archosauria</taxon>
        <taxon>Dinosauria</taxon>
        <taxon>Saurischia</taxon>
        <taxon>Theropoda</taxon>
        <taxon>Coelurosauria</taxon>
        <taxon>Aves</taxon>
        <taxon>Palaeognathae</taxon>
        <taxon>Casuariiformes</taxon>
        <taxon>Dromaiidae</taxon>
        <taxon>Dromaius</taxon>
    </lineage>
</organism>
<feature type="transmembrane region" description="Helical" evidence="8">
    <location>
        <begin position="76"/>
        <end position="99"/>
    </location>
</feature>
<dbReference type="SUPFAM" id="SSF161070">
    <property type="entry name" value="SNF-like"/>
    <property type="match status" value="1"/>
</dbReference>
<evidence type="ECO:0000256" key="8">
    <source>
        <dbReference type="SAM" id="Phobius"/>
    </source>
</evidence>
<evidence type="ECO:0000256" key="6">
    <source>
        <dbReference type="PIRSR" id="PIRSR600175-1"/>
    </source>
</evidence>
<dbReference type="GO" id="GO:0005886">
    <property type="term" value="C:plasma membrane"/>
    <property type="evidence" value="ECO:0007669"/>
    <property type="project" value="TreeGrafter"/>
</dbReference>
<dbReference type="PRINTS" id="PR00176">
    <property type="entry name" value="NANEUSMPORT"/>
</dbReference>
<reference evidence="10" key="1">
    <citation type="submission" date="2025-08" db="UniProtKB">
        <authorList>
            <consortium name="Ensembl"/>
        </authorList>
    </citation>
    <scope>IDENTIFICATION</scope>
</reference>
<evidence type="ECO:0000313" key="10">
    <source>
        <dbReference type="Ensembl" id="ENSDNVP00000019078.1"/>
    </source>
</evidence>
<evidence type="ECO:0000256" key="2">
    <source>
        <dbReference type="ARBA" id="ARBA00022448"/>
    </source>
</evidence>
<dbReference type="GO" id="GO:0035725">
    <property type="term" value="P:sodium ion transmembrane transport"/>
    <property type="evidence" value="ECO:0007669"/>
    <property type="project" value="TreeGrafter"/>
</dbReference>
<evidence type="ECO:0000256" key="1">
    <source>
        <dbReference type="ARBA" id="ARBA00004141"/>
    </source>
</evidence>
<keyword evidence="6" id="KW-0915">Sodium</keyword>
<keyword evidence="9" id="KW-0732">Signal</keyword>